<dbReference type="SUPFAM" id="SSF54211">
    <property type="entry name" value="Ribosomal protein S5 domain 2-like"/>
    <property type="match status" value="1"/>
</dbReference>
<evidence type="ECO:0000259" key="2">
    <source>
        <dbReference type="SMART" id="SM00382"/>
    </source>
</evidence>
<dbReference type="SMART" id="SM00382">
    <property type="entry name" value="AAA"/>
    <property type="match status" value="1"/>
</dbReference>
<reference evidence="3" key="1">
    <citation type="journal article" date="2020" name="mSystems">
        <title>Genome- and Community-Level Interaction Insights into Carbon Utilization and Element Cycling Functions of Hydrothermarchaeota in Hydrothermal Sediment.</title>
        <authorList>
            <person name="Zhou Z."/>
            <person name="Liu Y."/>
            <person name="Xu W."/>
            <person name="Pan J."/>
            <person name="Luo Z.H."/>
            <person name="Li M."/>
        </authorList>
    </citation>
    <scope>NUCLEOTIDE SEQUENCE [LARGE SCALE GENOMIC DNA]</scope>
    <source>
        <strain evidence="3">SpSt-132</strain>
    </source>
</reference>
<dbReference type="EMBL" id="DSFP01000033">
    <property type="protein sequence ID" value="HEW45809.1"/>
    <property type="molecule type" value="Genomic_DNA"/>
</dbReference>
<proteinExistence type="inferred from homology"/>
<keyword evidence="3" id="KW-0547">Nucleotide-binding</keyword>
<comment type="caution">
    <text evidence="3">The sequence shown here is derived from an EMBL/GenBank/DDBJ whole genome shotgun (WGS) entry which is preliminary data.</text>
</comment>
<evidence type="ECO:0000313" key="3">
    <source>
        <dbReference type="EMBL" id="HEW45809.1"/>
    </source>
</evidence>
<organism evidence="3">
    <name type="scientific">Hydrogenobacter sp</name>
    <dbReference type="NCBI Taxonomy" id="2152829"/>
    <lineage>
        <taxon>Bacteria</taxon>
        <taxon>Pseudomonadati</taxon>
        <taxon>Aquificota</taxon>
        <taxon>Aquificia</taxon>
        <taxon>Aquificales</taxon>
        <taxon>Aquificaceae</taxon>
        <taxon>Hydrogenobacter</taxon>
    </lineage>
</organism>
<dbReference type="PANTHER" id="PTHR32039:SF7">
    <property type="entry name" value="COMPETENCE PROTEIN COMM"/>
    <property type="match status" value="1"/>
</dbReference>
<dbReference type="InterPro" id="IPR000523">
    <property type="entry name" value="Mg_chelatse_chII-like_cat_dom"/>
</dbReference>
<gene>
    <name evidence="3" type="ORF">ENO47_03955</name>
</gene>
<dbReference type="InterPro" id="IPR020568">
    <property type="entry name" value="Ribosomal_Su5_D2-typ_SF"/>
</dbReference>
<comment type="similarity">
    <text evidence="1">Belongs to the Mg-chelatase subunits D/I family. ComM subfamily.</text>
</comment>
<dbReference type="InterPro" id="IPR027417">
    <property type="entry name" value="P-loop_NTPase"/>
</dbReference>
<protein>
    <submittedName>
        <fullName evidence="3">ATP-binding protein</fullName>
    </submittedName>
</protein>
<dbReference type="Gene3D" id="3.40.50.300">
    <property type="entry name" value="P-loop containing nucleotide triphosphate hydrolases"/>
    <property type="match status" value="1"/>
</dbReference>
<dbReference type="AlphaFoldDB" id="A0A7C2Z2A5"/>
<evidence type="ECO:0000256" key="1">
    <source>
        <dbReference type="ARBA" id="ARBA00006354"/>
    </source>
</evidence>
<dbReference type="Pfam" id="PF01078">
    <property type="entry name" value="Mg_chelatase"/>
    <property type="match status" value="1"/>
</dbReference>
<dbReference type="GO" id="GO:0005524">
    <property type="term" value="F:ATP binding"/>
    <property type="evidence" value="ECO:0007669"/>
    <property type="project" value="UniProtKB-KW"/>
</dbReference>
<accession>A0A7C2Z2A5</accession>
<sequence length="508" mass="56343">MFCRIKSGGVLGIEGFEVDVEVDISNGLPQFSIVGLPDKAINEAKDRVRSALKNTGFHLPVKRITVNLSPSHLKKQGTFYDLPMALGIIRLSTGLDFPEDYVVMGELSLDGKINPVKGVLPVVLSLKKLGYKRFIVPLGNAKEAGIVEGVEVYGFESLKEVVDFLTGNVKKEPIKVNLEEVFSNFESFDVDFSEVYGQHQAKRAMEIAAAGFHPIMLIGPPGAGKSMLAKRLITIMPPLTFEEAIEITRIYSVAGLLDEKMPIITKRPFRNPLTNASESALVGGGSIPQPGEISLAHRGVLFLDEFPEFSRKAIESLRQPLEDGRVTVSRVGGRISFPSEFLLVVAMNPCACGNYGNPYKACTCTPMQLRTYQSKISGPIMDRIDLRVWVNPVEKEELISMNSGETSAQIRERVIRAVDIQRERFKNSKTKYNSRMTNEEVKKYCVMTQEAHSLLKGALDRLNLTGRGYMKVLKVSRTIADLEGEEKIASHHIAEALQFRIKEKTPTL</sequence>
<keyword evidence="3" id="KW-0067">ATP-binding</keyword>
<dbReference type="PANTHER" id="PTHR32039">
    <property type="entry name" value="MAGNESIUM-CHELATASE SUBUNIT CHLI"/>
    <property type="match status" value="1"/>
</dbReference>
<dbReference type="Gene3D" id="3.30.230.10">
    <property type="match status" value="1"/>
</dbReference>
<dbReference type="NCBIfam" id="TIGR00368">
    <property type="entry name" value="YifB family Mg chelatase-like AAA ATPase"/>
    <property type="match status" value="1"/>
</dbReference>
<dbReference type="SUPFAM" id="SSF52540">
    <property type="entry name" value="P-loop containing nucleoside triphosphate hydrolases"/>
    <property type="match status" value="1"/>
</dbReference>
<feature type="domain" description="AAA+ ATPase" evidence="2">
    <location>
        <begin position="211"/>
        <end position="394"/>
    </location>
</feature>
<dbReference type="InterPro" id="IPR045006">
    <property type="entry name" value="CHLI-like"/>
</dbReference>
<dbReference type="InterPro" id="IPR025158">
    <property type="entry name" value="Mg_chelat-rel_C"/>
</dbReference>
<dbReference type="InterPro" id="IPR014721">
    <property type="entry name" value="Ribsml_uS5_D2-typ_fold_subgr"/>
</dbReference>
<dbReference type="InterPro" id="IPR003593">
    <property type="entry name" value="AAA+_ATPase"/>
</dbReference>
<dbReference type="Pfam" id="PF13541">
    <property type="entry name" value="ChlI"/>
    <property type="match status" value="1"/>
</dbReference>
<dbReference type="InterPro" id="IPR004482">
    <property type="entry name" value="Mg_chelat-rel"/>
</dbReference>
<name>A0A7C2Z2A5_9AQUI</name>
<dbReference type="Pfam" id="PF13335">
    <property type="entry name" value="Mg_chelatase_C"/>
    <property type="match status" value="1"/>
</dbReference>